<name>E1QMB1_DESB2</name>
<proteinExistence type="predicted"/>
<accession>E1QMB1</accession>
<reference evidence="1 2" key="1">
    <citation type="journal article" date="2010" name="Stand. Genomic Sci.">
        <title>Complete genome sequence of Desulfarculus baarsii type strain (2st14).</title>
        <authorList>
            <person name="Sun H."/>
            <person name="Spring S."/>
            <person name="Lapidus A."/>
            <person name="Davenport K."/>
            <person name="Del Rio T.G."/>
            <person name="Tice H."/>
            <person name="Nolan M."/>
            <person name="Copeland A."/>
            <person name="Cheng J.F."/>
            <person name="Lucas S."/>
            <person name="Tapia R."/>
            <person name="Goodwin L."/>
            <person name="Pitluck S."/>
            <person name="Ivanova N."/>
            <person name="Pagani I."/>
            <person name="Mavromatis K."/>
            <person name="Ovchinnikova G."/>
            <person name="Pati A."/>
            <person name="Chen A."/>
            <person name="Palaniappan K."/>
            <person name="Hauser L."/>
            <person name="Chang Y.J."/>
            <person name="Jeffries C.D."/>
            <person name="Detter J.C."/>
            <person name="Han C."/>
            <person name="Rohde M."/>
            <person name="Brambilla E."/>
            <person name="Goker M."/>
            <person name="Woyke T."/>
            <person name="Bristow J."/>
            <person name="Eisen J.A."/>
            <person name="Markowitz V."/>
            <person name="Hugenholtz P."/>
            <person name="Kyrpides N.C."/>
            <person name="Klenk H.P."/>
            <person name="Land M."/>
        </authorList>
    </citation>
    <scope>NUCLEOTIDE SEQUENCE [LARGE SCALE GENOMIC DNA]</scope>
    <source>
        <strain evidence="2">ATCC 33931 / DSM 2075 / LMG 7858 / VKM B-1802 / 2st14</strain>
    </source>
</reference>
<dbReference type="HOGENOM" id="CLU_2394905_0_0_7"/>
<dbReference type="KEGG" id="dbr:Deba_2800"/>
<dbReference type="AlphaFoldDB" id="E1QMB1"/>
<keyword evidence="2" id="KW-1185">Reference proteome</keyword>
<dbReference type="RefSeq" id="WP_013259593.1">
    <property type="nucleotide sequence ID" value="NC_014365.1"/>
</dbReference>
<organism evidence="1 2">
    <name type="scientific">Desulfarculus baarsii (strain ATCC 33931 / DSM 2075 / LMG 7858 / VKM B-1802 / 2st14)</name>
    <dbReference type="NCBI Taxonomy" id="644282"/>
    <lineage>
        <taxon>Bacteria</taxon>
        <taxon>Pseudomonadati</taxon>
        <taxon>Thermodesulfobacteriota</taxon>
        <taxon>Desulfarculia</taxon>
        <taxon>Desulfarculales</taxon>
        <taxon>Desulfarculaceae</taxon>
        <taxon>Desulfarculus</taxon>
    </lineage>
</organism>
<dbReference type="STRING" id="644282.Deba_2800"/>
<gene>
    <name evidence="1" type="ordered locus">Deba_2800</name>
</gene>
<evidence type="ECO:0000313" key="2">
    <source>
        <dbReference type="Proteomes" id="UP000009047"/>
    </source>
</evidence>
<evidence type="ECO:0000313" key="1">
    <source>
        <dbReference type="EMBL" id="ADK86154.1"/>
    </source>
</evidence>
<sequence length="93" mass="10383">MEAHAINGLTKVIFEEMASASMHAPDPDALWTPENFGRLRDDLRQRLAPEGRGRAFFEAMFEMSYAEARGLMEQVLAMAAIEPQARPARFATA</sequence>
<dbReference type="EMBL" id="CP002085">
    <property type="protein sequence ID" value="ADK86154.1"/>
    <property type="molecule type" value="Genomic_DNA"/>
</dbReference>
<dbReference type="Proteomes" id="UP000009047">
    <property type="component" value="Chromosome"/>
</dbReference>
<protein>
    <submittedName>
        <fullName evidence="1">Uncharacterized protein</fullName>
    </submittedName>
</protein>